<evidence type="ECO:0000256" key="2">
    <source>
        <dbReference type="SAM" id="SignalP"/>
    </source>
</evidence>
<dbReference type="SMART" id="SM00409">
    <property type="entry name" value="IG"/>
    <property type="match status" value="2"/>
</dbReference>
<organism evidence="4 5">
    <name type="scientific">Cottoperca gobio</name>
    <name type="common">Frogmouth</name>
    <name type="synonym">Aphritis gobio</name>
    <dbReference type="NCBI Taxonomy" id="56716"/>
    <lineage>
        <taxon>Eukaryota</taxon>
        <taxon>Metazoa</taxon>
        <taxon>Chordata</taxon>
        <taxon>Craniata</taxon>
        <taxon>Vertebrata</taxon>
        <taxon>Euteleostomi</taxon>
        <taxon>Actinopterygii</taxon>
        <taxon>Neopterygii</taxon>
        <taxon>Teleostei</taxon>
        <taxon>Neoteleostei</taxon>
        <taxon>Acanthomorphata</taxon>
        <taxon>Eupercaria</taxon>
        <taxon>Perciformes</taxon>
        <taxon>Notothenioidei</taxon>
        <taxon>Bovichtidae</taxon>
        <taxon>Cottoperca</taxon>
    </lineage>
</organism>
<feature type="domain" description="Ig-like" evidence="3">
    <location>
        <begin position="141"/>
        <end position="231"/>
    </location>
</feature>
<gene>
    <name evidence="5" type="primary">LOC115024726</name>
</gene>
<keyword evidence="1" id="KW-0472">Membrane</keyword>
<dbReference type="RefSeq" id="XP_029312381.1">
    <property type="nucleotide sequence ID" value="XM_029456521.1"/>
</dbReference>
<feature type="signal peptide" evidence="2">
    <location>
        <begin position="1"/>
        <end position="25"/>
    </location>
</feature>
<dbReference type="InterPro" id="IPR013783">
    <property type="entry name" value="Ig-like_fold"/>
</dbReference>
<dbReference type="InterPro" id="IPR003599">
    <property type="entry name" value="Ig_sub"/>
</dbReference>
<dbReference type="PANTHER" id="PTHR46013">
    <property type="entry name" value="VASCULAR CELL ADHESION MOLECULE 1"/>
    <property type="match status" value="1"/>
</dbReference>
<keyword evidence="1" id="KW-1133">Transmembrane helix</keyword>
<dbReference type="AlphaFoldDB" id="A0A6J2RQ74"/>
<dbReference type="GeneID" id="115024726"/>
<dbReference type="InParanoid" id="A0A6J2RQ74"/>
<keyword evidence="1" id="KW-0812">Transmembrane</keyword>
<feature type="chain" id="PRO_5027120350" evidence="2">
    <location>
        <begin position="26"/>
        <end position="365"/>
    </location>
</feature>
<evidence type="ECO:0000313" key="4">
    <source>
        <dbReference type="Proteomes" id="UP000504630"/>
    </source>
</evidence>
<evidence type="ECO:0000259" key="3">
    <source>
        <dbReference type="PROSITE" id="PS50835"/>
    </source>
</evidence>
<dbReference type="InterPro" id="IPR007110">
    <property type="entry name" value="Ig-like_dom"/>
</dbReference>
<evidence type="ECO:0000313" key="5">
    <source>
        <dbReference type="RefSeq" id="XP_029312381.1"/>
    </source>
</evidence>
<keyword evidence="4" id="KW-1185">Reference proteome</keyword>
<protein>
    <submittedName>
        <fullName evidence="5">Uncharacterized protein LOC115024726</fullName>
    </submittedName>
</protein>
<evidence type="ECO:0000256" key="1">
    <source>
        <dbReference type="SAM" id="Phobius"/>
    </source>
</evidence>
<keyword evidence="2" id="KW-0732">Signal</keyword>
<proteinExistence type="predicted"/>
<name>A0A6J2RQ74_COTGO</name>
<dbReference type="Gene3D" id="2.60.40.10">
    <property type="entry name" value="Immunoglobulins"/>
    <property type="match status" value="2"/>
</dbReference>
<sequence>MGAKAAGSVFWAVFLVLLPVAVKLSSPTCVSYRIRNTCGLKGSSVEFPCSFPNDTQVISISGWNKRLHPNRKLVPLKQTRAYLFRKNFLERGNNDCTLKLTDIKKTDTSSFHFVYHFRNVKGATVTCGGAPGVRLEVFESPVKLLVDKFVRRKDHTVIESQKVVLTCVPTCATNLNSNPGYIWYKNTLQLNGSRANSPSLSLDPISIEDTGSYVCAMIGYKDLPSSPVNLTVQRRPVNMLLPAIHDDGSKKDCVQTQNSTDQIFNNYLTPKSKSMFTFSVTCIVSVCMGWVIVIIVVILVRAKKKKNEKNRRCSGSVPGPPDPNSDSYMALDIESMSAEYGTLSTVRRCSAADPVYENLQHNPLR</sequence>
<accession>A0A6J2RQ74</accession>
<dbReference type="InterPro" id="IPR036179">
    <property type="entry name" value="Ig-like_dom_sf"/>
</dbReference>
<dbReference type="PROSITE" id="PS50835">
    <property type="entry name" value="IG_LIKE"/>
    <property type="match status" value="1"/>
</dbReference>
<dbReference type="SUPFAM" id="SSF48726">
    <property type="entry name" value="Immunoglobulin"/>
    <property type="match status" value="1"/>
</dbReference>
<dbReference type="Proteomes" id="UP000504630">
    <property type="component" value="Chromosome 19"/>
</dbReference>
<dbReference type="KEGG" id="cgob:115024726"/>
<feature type="transmembrane region" description="Helical" evidence="1">
    <location>
        <begin position="275"/>
        <end position="302"/>
    </location>
</feature>
<reference evidence="5" key="1">
    <citation type="submission" date="2025-08" db="UniProtKB">
        <authorList>
            <consortium name="RefSeq"/>
        </authorList>
    </citation>
    <scope>IDENTIFICATION</scope>
</reference>
<dbReference type="PANTHER" id="PTHR46013:SF4">
    <property type="entry name" value="B-CELL RECEPTOR CD22-RELATED"/>
    <property type="match status" value="1"/>
</dbReference>
<dbReference type="OrthoDB" id="8934296at2759"/>